<keyword evidence="1" id="KW-0175">Coiled coil</keyword>
<dbReference type="Proteomes" id="UP000265515">
    <property type="component" value="Unassembled WGS sequence"/>
</dbReference>
<evidence type="ECO:0000313" key="3">
    <source>
        <dbReference type="EMBL" id="GBG72136.1"/>
    </source>
</evidence>
<keyword evidence="4" id="KW-1185">Reference proteome</keyword>
<comment type="caution">
    <text evidence="3">The sequence shown here is derived from an EMBL/GenBank/DDBJ whole genome shotgun (WGS) entry which is preliminary data.</text>
</comment>
<evidence type="ECO:0000313" key="4">
    <source>
        <dbReference type="Proteomes" id="UP000265515"/>
    </source>
</evidence>
<name>A0A388KQ15_CHABU</name>
<evidence type="ECO:0000256" key="1">
    <source>
        <dbReference type="SAM" id="Coils"/>
    </source>
</evidence>
<dbReference type="Gramene" id="GBG72136">
    <property type="protein sequence ID" value="GBG72136"/>
    <property type="gene ID" value="CBR_g11069"/>
</dbReference>
<sequence>MDKAMGKTKEGSSSDDEVVRLRRENNELRRALLGDSEVNQVDKLKKDLADLRLLIASKNTKENDMMAIRQEIEQLRASANARGDVEHELADLKSEMIVLRGQNERALSEVKMWKDEAMRSGNKRGSVAINTLDGTNRGTLKPRWIDLGQDGADKWKAEYRRLQELTRADFAKVEMLKKKHALAASDVLSMQKKMSHLSAEDRDVGTLGGGTNLKEKLEAAALRSARKGKKATPNREGAMKTTDRSAFIEEQKKQLKFIRKTGLEALCKDLGLETGKVDPMIDAIAENRVVQDFGSFPTRDKQPVVIDSESTQGGDDSTDACGVSAEL</sequence>
<feature type="coiled-coil region" evidence="1">
    <location>
        <begin position="41"/>
        <end position="109"/>
    </location>
</feature>
<accession>A0A388KQ15</accession>
<proteinExistence type="predicted"/>
<protein>
    <submittedName>
        <fullName evidence="3">Uncharacterized protein</fullName>
    </submittedName>
</protein>
<gene>
    <name evidence="3" type="ORF">CBR_g11069</name>
</gene>
<evidence type="ECO:0000256" key="2">
    <source>
        <dbReference type="SAM" id="MobiDB-lite"/>
    </source>
</evidence>
<reference evidence="3 4" key="1">
    <citation type="journal article" date="2018" name="Cell">
        <title>The Chara Genome: Secondary Complexity and Implications for Plant Terrestrialization.</title>
        <authorList>
            <person name="Nishiyama T."/>
            <person name="Sakayama H."/>
            <person name="Vries J.D."/>
            <person name="Buschmann H."/>
            <person name="Saint-Marcoux D."/>
            <person name="Ullrich K.K."/>
            <person name="Haas F.B."/>
            <person name="Vanderstraeten L."/>
            <person name="Becker D."/>
            <person name="Lang D."/>
            <person name="Vosolsobe S."/>
            <person name="Rombauts S."/>
            <person name="Wilhelmsson P.K.I."/>
            <person name="Janitza P."/>
            <person name="Kern R."/>
            <person name="Heyl A."/>
            <person name="Rumpler F."/>
            <person name="Villalobos L.I.A.C."/>
            <person name="Clay J.M."/>
            <person name="Skokan R."/>
            <person name="Toyoda A."/>
            <person name="Suzuki Y."/>
            <person name="Kagoshima H."/>
            <person name="Schijlen E."/>
            <person name="Tajeshwar N."/>
            <person name="Catarino B."/>
            <person name="Hetherington A.J."/>
            <person name="Saltykova A."/>
            <person name="Bonnot C."/>
            <person name="Breuninger H."/>
            <person name="Symeonidi A."/>
            <person name="Radhakrishnan G.V."/>
            <person name="Van Nieuwerburgh F."/>
            <person name="Deforce D."/>
            <person name="Chang C."/>
            <person name="Karol K.G."/>
            <person name="Hedrich R."/>
            <person name="Ulvskov P."/>
            <person name="Glockner G."/>
            <person name="Delwiche C.F."/>
            <person name="Petrasek J."/>
            <person name="Van de Peer Y."/>
            <person name="Friml J."/>
            <person name="Beilby M."/>
            <person name="Dolan L."/>
            <person name="Kohara Y."/>
            <person name="Sugano S."/>
            <person name="Fujiyama A."/>
            <person name="Delaux P.-M."/>
            <person name="Quint M."/>
            <person name="TheiBen G."/>
            <person name="Hagemann M."/>
            <person name="Harholt J."/>
            <person name="Dunand C."/>
            <person name="Zachgo S."/>
            <person name="Langdale J."/>
            <person name="Maumus F."/>
            <person name="Straeten D.V.D."/>
            <person name="Gould S.B."/>
            <person name="Rensing S.A."/>
        </authorList>
    </citation>
    <scope>NUCLEOTIDE SEQUENCE [LARGE SCALE GENOMIC DNA]</scope>
    <source>
        <strain evidence="3 4">S276</strain>
    </source>
</reference>
<dbReference type="EMBL" id="BFEA01000159">
    <property type="protein sequence ID" value="GBG72136.1"/>
    <property type="molecule type" value="Genomic_DNA"/>
</dbReference>
<feature type="region of interest" description="Disordered" evidence="2">
    <location>
        <begin position="223"/>
        <end position="243"/>
    </location>
</feature>
<feature type="region of interest" description="Disordered" evidence="2">
    <location>
        <begin position="295"/>
        <end position="327"/>
    </location>
</feature>
<organism evidence="3 4">
    <name type="scientific">Chara braunii</name>
    <name type="common">Braun's stonewort</name>
    <dbReference type="NCBI Taxonomy" id="69332"/>
    <lineage>
        <taxon>Eukaryota</taxon>
        <taxon>Viridiplantae</taxon>
        <taxon>Streptophyta</taxon>
        <taxon>Charophyceae</taxon>
        <taxon>Charales</taxon>
        <taxon>Characeae</taxon>
        <taxon>Chara</taxon>
    </lineage>
</organism>
<dbReference type="AlphaFoldDB" id="A0A388KQ15"/>